<dbReference type="GeneID" id="78126020"/>
<protein>
    <recommendedName>
        <fullName evidence="3">Arginine transporter</fullName>
    </recommendedName>
</protein>
<accession>A0A1H3H010</accession>
<dbReference type="RefSeq" id="WP_245724326.1">
    <property type="nucleotide sequence ID" value="NZ_CALJFH010000041.1"/>
</dbReference>
<dbReference type="Proteomes" id="UP000199026">
    <property type="component" value="Unassembled WGS sequence"/>
</dbReference>
<dbReference type="EMBL" id="FNPR01000001">
    <property type="protein sequence ID" value="SDY08876.1"/>
    <property type="molecule type" value="Genomic_DNA"/>
</dbReference>
<gene>
    <name evidence="1" type="ORF">SAMN05444486_101135</name>
</gene>
<organism evidence="1 2">
    <name type="scientific">Lentibacter algarum</name>
    <dbReference type="NCBI Taxonomy" id="576131"/>
    <lineage>
        <taxon>Bacteria</taxon>
        <taxon>Pseudomonadati</taxon>
        <taxon>Pseudomonadota</taxon>
        <taxon>Alphaproteobacteria</taxon>
        <taxon>Rhodobacterales</taxon>
        <taxon>Roseobacteraceae</taxon>
        <taxon>Lentibacter</taxon>
    </lineage>
</organism>
<proteinExistence type="predicted"/>
<reference evidence="1 2" key="1">
    <citation type="submission" date="2016-10" db="EMBL/GenBank/DDBJ databases">
        <authorList>
            <person name="de Groot N.N."/>
        </authorList>
    </citation>
    <scope>NUCLEOTIDE SEQUENCE [LARGE SCALE GENOMIC DNA]</scope>
    <source>
        <strain evidence="1 2">DSM 24677</strain>
    </source>
</reference>
<evidence type="ECO:0008006" key="3">
    <source>
        <dbReference type="Google" id="ProtNLM"/>
    </source>
</evidence>
<dbReference type="STRING" id="576131.SAMN05444486_101135"/>
<dbReference type="AlphaFoldDB" id="A0A1H3H010"/>
<dbReference type="PROSITE" id="PS51257">
    <property type="entry name" value="PROKAR_LIPOPROTEIN"/>
    <property type="match status" value="1"/>
</dbReference>
<name>A0A1H3H010_9RHOB</name>
<keyword evidence="2" id="KW-1185">Reference proteome</keyword>
<sequence length="121" mass="12980">MSFKITFTALASLALIASCGGGGYKSAARYAPKAPVAVGSASGPISRACLMSDRKARSRQLCGCIQAVADMSLSGRDQSLAASFYSNPQKAQDIRQSDNPNNERFWKKYREYADTAEQICG</sequence>
<evidence type="ECO:0000313" key="2">
    <source>
        <dbReference type="Proteomes" id="UP000199026"/>
    </source>
</evidence>
<evidence type="ECO:0000313" key="1">
    <source>
        <dbReference type="EMBL" id="SDY08876.1"/>
    </source>
</evidence>